<protein>
    <submittedName>
        <fullName evidence="2">RNA helicase</fullName>
    </submittedName>
</protein>
<name>A0AC35UCT3_9BILA</name>
<evidence type="ECO:0000313" key="1">
    <source>
        <dbReference type="Proteomes" id="UP000095286"/>
    </source>
</evidence>
<dbReference type="Proteomes" id="UP000095286">
    <property type="component" value="Unplaced"/>
</dbReference>
<organism evidence="1 2">
    <name type="scientific">Rhabditophanes sp. KR3021</name>
    <dbReference type="NCBI Taxonomy" id="114890"/>
    <lineage>
        <taxon>Eukaryota</taxon>
        <taxon>Metazoa</taxon>
        <taxon>Ecdysozoa</taxon>
        <taxon>Nematoda</taxon>
        <taxon>Chromadorea</taxon>
        <taxon>Rhabditida</taxon>
        <taxon>Tylenchina</taxon>
        <taxon>Panagrolaimomorpha</taxon>
        <taxon>Strongyloidoidea</taxon>
        <taxon>Alloionematidae</taxon>
        <taxon>Rhabditophanes</taxon>
    </lineage>
</organism>
<dbReference type="WBParaSite" id="RSKR_0001018100.1">
    <property type="protein sequence ID" value="RSKR_0001018100.1"/>
    <property type="gene ID" value="RSKR_0001018100"/>
</dbReference>
<reference evidence="2" key="1">
    <citation type="submission" date="2016-11" db="UniProtKB">
        <authorList>
            <consortium name="WormBaseParasite"/>
        </authorList>
    </citation>
    <scope>IDENTIFICATION</scope>
    <source>
        <strain evidence="2">KR3021</strain>
    </source>
</reference>
<evidence type="ECO:0000313" key="2">
    <source>
        <dbReference type="WBParaSite" id="RSKR_0001018100.1"/>
    </source>
</evidence>
<accession>A0AC35UCT3</accession>
<sequence>MSEGSFKDLGLGSWLISQIKVMQIKNPTPVQINCIPKILEGGDVMGCSKTGTGKTLAFALPIIEKLSKDPFGVYALILTPTRELAYQISDQIIALGKPIGIRCSTIVGGRSQTIQALELCKKPHVVVGTPGRIEDHIRSDPDGIGRYFGKLKFLVLDEADQLLDGQYTAQLKSIFSVLPKDRQTLLFSATITSALTKLHDVSVHKPYLFEDKDEIKTVDNLTQKFILCPVAVKDAYLVYVVKNYVEKNEEGSVLIFTHTCKEAQALSIMFTALGFSVNSLHSEISQRERMASISGFRNRTIRVLISTDVSARGLDIPDVDLVVNHNVPRCTKTYLHRVGRSARAGRFGGALTFVTQYDITLLQDIEGAIGKKLTEMKVDDKKVSEYTSQILIMKKEAEIKLSQSTFGERKKINRRKDMILSGIAEEDVDKVMKDSRKRKNLQKEKVNKKAKSN</sequence>
<proteinExistence type="predicted"/>